<keyword evidence="3" id="KW-1185">Reference proteome</keyword>
<keyword evidence="1" id="KW-0812">Transmembrane</keyword>
<evidence type="ECO:0000313" key="3">
    <source>
        <dbReference type="Proteomes" id="UP000547879"/>
    </source>
</evidence>
<keyword evidence="1" id="KW-0472">Membrane</keyword>
<accession>A0A7X0D3N5</accession>
<dbReference type="EMBL" id="JACHEG010000021">
    <property type="protein sequence ID" value="MBB6166378.1"/>
    <property type="molecule type" value="Genomic_DNA"/>
</dbReference>
<dbReference type="AlphaFoldDB" id="A0A7X0D3N5"/>
<evidence type="ECO:0008006" key="4">
    <source>
        <dbReference type="Google" id="ProtNLM"/>
    </source>
</evidence>
<name>A0A7X0D3N5_9HYPH</name>
<reference evidence="2 3" key="1">
    <citation type="submission" date="2020-08" db="EMBL/GenBank/DDBJ databases">
        <title>Genomic Encyclopedia of Type Strains, Phase IV (KMG-IV): sequencing the most valuable type-strain genomes for metagenomic binning, comparative biology and taxonomic classification.</title>
        <authorList>
            <person name="Goeker M."/>
        </authorList>
    </citation>
    <scope>NUCLEOTIDE SEQUENCE [LARGE SCALE GENOMIC DNA]</scope>
    <source>
        <strain evidence="2 3">DSM 100734</strain>
    </source>
</reference>
<dbReference type="RefSeq" id="WP_183998353.1">
    <property type="nucleotide sequence ID" value="NZ_BMHW01000025.1"/>
</dbReference>
<dbReference type="Proteomes" id="UP000547879">
    <property type="component" value="Unassembled WGS sequence"/>
</dbReference>
<sequence length="274" mass="29285">MRPTHARAGEQGFALIAVLGFLMLLAIFLTPFATSASLHALLSNNELQNKRLEQTAEAINRYSSWRLSADPDWKGQADRGGIDMVGCQIADTDILMSVIPHARLININTADTSLLAAGLNDLGIDLSSASALARDLIAYRSPRGEEVSGEQIQSGLKRAPFEDISELYDFRDIQGVPMNTLVRKFSPWAGRSLAAKADDAPQPSSYYTISTRIASPTSSGQDAAVFMAGGSAQLPGTRISPIVQDLDVGTPKRVTSCEDLLGPKAATILQEAGL</sequence>
<organism evidence="2 3">
    <name type="scientific">Rhizobium wenxiniae</name>
    <dbReference type="NCBI Taxonomy" id="1737357"/>
    <lineage>
        <taxon>Bacteria</taxon>
        <taxon>Pseudomonadati</taxon>
        <taxon>Pseudomonadota</taxon>
        <taxon>Alphaproteobacteria</taxon>
        <taxon>Hyphomicrobiales</taxon>
        <taxon>Rhizobiaceae</taxon>
        <taxon>Rhizobium/Agrobacterium group</taxon>
        <taxon>Rhizobium</taxon>
    </lineage>
</organism>
<evidence type="ECO:0000256" key="1">
    <source>
        <dbReference type="SAM" id="Phobius"/>
    </source>
</evidence>
<gene>
    <name evidence="2" type="ORF">HNQ72_006230</name>
</gene>
<keyword evidence="1" id="KW-1133">Transmembrane helix</keyword>
<proteinExistence type="predicted"/>
<feature type="transmembrane region" description="Helical" evidence="1">
    <location>
        <begin position="12"/>
        <end position="33"/>
    </location>
</feature>
<comment type="caution">
    <text evidence="2">The sequence shown here is derived from an EMBL/GenBank/DDBJ whole genome shotgun (WGS) entry which is preliminary data.</text>
</comment>
<protein>
    <recommendedName>
        <fullName evidence="4">General secretion pathway protein GspK</fullName>
    </recommendedName>
</protein>
<evidence type="ECO:0000313" key="2">
    <source>
        <dbReference type="EMBL" id="MBB6166378.1"/>
    </source>
</evidence>